<evidence type="ECO:0000313" key="4">
    <source>
        <dbReference type="EMBL" id="PJE69725.1"/>
    </source>
</evidence>
<keyword evidence="2" id="KW-0472">Membrane</keyword>
<name>A0A2H9T1U6_9BACT</name>
<organism evidence="4 5">
    <name type="scientific">Candidatus Staskawiczbacteria bacterium CG10_big_fil_rev_8_21_14_0_10_38_10</name>
    <dbReference type="NCBI Taxonomy" id="1974891"/>
    <lineage>
        <taxon>Bacteria</taxon>
        <taxon>Candidatus Staskawicziibacteriota</taxon>
    </lineage>
</organism>
<evidence type="ECO:0000259" key="3">
    <source>
        <dbReference type="Pfam" id="PF01551"/>
    </source>
</evidence>
<reference evidence="5" key="1">
    <citation type="submission" date="2017-09" db="EMBL/GenBank/DDBJ databases">
        <title>Depth-based differentiation of microbial function through sediment-hosted aquifers and enrichment of novel symbionts in the deep terrestrial subsurface.</title>
        <authorList>
            <person name="Probst A.J."/>
            <person name="Ladd B."/>
            <person name="Jarett J.K."/>
            <person name="Geller-Mcgrath D.E."/>
            <person name="Sieber C.M.K."/>
            <person name="Emerson J.B."/>
            <person name="Anantharaman K."/>
            <person name="Thomas B.C."/>
            <person name="Malmstrom R."/>
            <person name="Stieglmeier M."/>
            <person name="Klingl A."/>
            <person name="Woyke T."/>
            <person name="Ryan C.M."/>
            <person name="Banfield J.F."/>
        </authorList>
    </citation>
    <scope>NUCLEOTIDE SEQUENCE [LARGE SCALE GENOMIC DNA]</scope>
</reference>
<protein>
    <recommendedName>
        <fullName evidence="3">M23ase beta-sheet core domain-containing protein</fullName>
    </recommendedName>
</protein>
<dbReference type="CDD" id="cd12797">
    <property type="entry name" value="M23_peptidase"/>
    <property type="match status" value="1"/>
</dbReference>
<dbReference type="AlphaFoldDB" id="A0A2H9T1U6"/>
<dbReference type="PANTHER" id="PTHR21666:SF289">
    <property type="entry name" value="L-ALA--D-GLU ENDOPEPTIDASE"/>
    <property type="match status" value="1"/>
</dbReference>
<evidence type="ECO:0000256" key="2">
    <source>
        <dbReference type="SAM" id="Phobius"/>
    </source>
</evidence>
<keyword evidence="2" id="KW-0812">Transmembrane</keyword>
<dbReference type="SUPFAM" id="SSF51261">
    <property type="entry name" value="Duplicated hybrid motif"/>
    <property type="match status" value="1"/>
</dbReference>
<keyword evidence="2" id="KW-1133">Transmembrane helix</keyword>
<dbReference type="PANTHER" id="PTHR21666">
    <property type="entry name" value="PEPTIDASE-RELATED"/>
    <property type="match status" value="1"/>
</dbReference>
<keyword evidence="1" id="KW-0732">Signal</keyword>
<accession>A0A2H9T1U6</accession>
<dbReference type="GO" id="GO:0004222">
    <property type="term" value="F:metalloendopeptidase activity"/>
    <property type="evidence" value="ECO:0007669"/>
    <property type="project" value="TreeGrafter"/>
</dbReference>
<comment type="caution">
    <text evidence="4">The sequence shown here is derived from an EMBL/GenBank/DDBJ whole genome shotgun (WGS) entry which is preliminary data.</text>
</comment>
<evidence type="ECO:0000313" key="5">
    <source>
        <dbReference type="Proteomes" id="UP000236946"/>
    </source>
</evidence>
<dbReference type="EMBL" id="PFEN01000009">
    <property type="protein sequence ID" value="PJE69725.1"/>
    <property type="molecule type" value="Genomic_DNA"/>
</dbReference>
<dbReference type="Proteomes" id="UP000236946">
    <property type="component" value="Unassembled WGS sequence"/>
</dbReference>
<dbReference type="Pfam" id="PF01551">
    <property type="entry name" value="Peptidase_M23"/>
    <property type="match status" value="1"/>
</dbReference>
<proteinExistence type="predicted"/>
<dbReference type="Gene3D" id="2.70.70.10">
    <property type="entry name" value="Glucose Permease (Domain IIA)"/>
    <property type="match status" value="1"/>
</dbReference>
<feature type="domain" description="M23ase beta-sheet core" evidence="3">
    <location>
        <begin position="215"/>
        <end position="309"/>
    </location>
</feature>
<gene>
    <name evidence="4" type="ORF">COU98_00435</name>
</gene>
<evidence type="ECO:0000256" key="1">
    <source>
        <dbReference type="ARBA" id="ARBA00022729"/>
    </source>
</evidence>
<dbReference type="InterPro" id="IPR016047">
    <property type="entry name" value="M23ase_b-sheet_dom"/>
</dbReference>
<feature type="transmembrane region" description="Helical" evidence="2">
    <location>
        <begin position="7"/>
        <end position="27"/>
    </location>
</feature>
<dbReference type="InterPro" id="IPR050570">
    <property type="entry name" value="Cell_wall_metabolism_enzyme"/>
</dbReference>
<dbReference type="InterPro" id="IPR011055">
    <property type="entry name" value="Dup_hybrid_motif"/>
</dbReference>
<sequence length="321" mass="36387">MNLIKKVNFFGGLVIVIIIGSFFVEVLRESKKETTYQKESVFRLEQKEMNVAPEVYISSILLKQGDVFLIKIKSESPLIEVNGSLNSQDLHFFSWEETKKEWIAIEGVSVKENPGIYNLSIDFPNNQVFKKELNISERKFPIESFLVSESLKKEGYTQQKIVEEIVQKERLILEKIFEVSTEKSYFDKSFIYPLKNITVTGAFGSIRKSGDSAIQHLGVDLKANTGTAVYAINNGVARFSQDSKINGKTLIIDHGYGIFSLYCHLNEFKVTEGEEVTKGQIIGFSGNSGYSLAPHLHFAVKINKTSVDPLKFIELTQKEFR</sequence>